<keyword evidence="3" id="KW-1185">Reference proteome</keyword>
<evidence type="ECO:0000313" key="2">
    <source>
        <dbReference type="EMBL" id="MCF2872368.1"/>
    </source>
</evidence>
<evidence type="ECO:0000313" key="3">
    <source>
        <dbReference type="Proteomes" id="UP001200557"/>
    </source>
</evidence>
<proteinExistence type="predicted"/>
<dbReference type="RefSeq" id="WP_235226699.1">
    <property type="nucleotide sequence ID" value="NZ_JAKGAQ010000004.1"/>
</dbReference>
<dbReference type="InterPro" id="IPR037053">
    <property type="entry name" value="Phage_tail_collar_dom_sf"/>
</dbReference>
<organism evidence="2 3">
    <name type="scientific">Octadecabacter dasysiphoniae</name>
    <dbReference type="NCBI Taxonomy" id="2909341"/>
    <lineage>
        <taxon>Bacteria</taxon>
        <taxon>Pseudomonadati</taxon>
        <taxon>Pseudomonadota</taxon>
        <taxon>Alphaproteobacteria</taxon>
        <taxon>Rhodobacterales</taxon>
        <taxon>Roseobacteraceae</taxon>
        <taxon>Octadecabacter</taxon>
    </lineage>
</organism>
<dbReference type="Gene3D" id="3.90.1340.10">
    <property type="entry name" value="Phage tail collar domain"/>
    <property type="match status" value="1"/>
</dbReference>
<comment type="caution">
    <text evidence="2">The sequence shown here is derived from an EMBL/GenBank/DDBJ whole genome shotgun (WGS) entry which is preliminary data.</text>
</comment>
<evidence type="ECO:0000259" key="1">
    <source>
        <dbReference type="Pfam" id="PF07484"/>
    </source>
</evidence>
<gene>
    <name evidence="2" type="ORF">L0664_14935</name>
</gene>
<name>A0ABS9CYY0_9RHOB</name>
<dbReference type="EMBL" id="JAKGAQ010000004">
    <property type="protein sequence ID" value="MCF2872368.1"/>
    <property type="molecule type" value="Genomic_DNA"/>
</dbReference>
<sequence length="178" mass="18662">MDPFIGEVTMFAGNFAPRGWAFCDGQLLAVASNSALFSILGTIYGGDGRTTFALPDLRGRFPIGPGNGPGLSSYREGQRGGTETHTLSVAEMPTHGHSPSLHAEQAVGDNNVPADRMLGVAAAGNNIYATFNAADDIAMSPHSITETPAGGNQAFNHMNPFLSLHFIIALQGVYPSRS</sequence>
<dbReference type="InterPro" id="IPR011083">
    <property type="entry name" value="Phage_tail_collar_dom"/>
</dbReference>
<reference evidence="2 3" key="1">
    <citation type="submission" date="2022-01" db="EMBL/GenBank/DDBJ databases">
        <title>Octadecabacter sp. nov., isolated from a marine alga.</title>
        <authorList>
            <person name="Jin M.S."/>
            <person name="Kim H.M."/>
            <person name="Han D.M."/>
            <person name="Jung J.J."/>
            <person name="Jeon C.O."/>
        </authorList>
    </citation>
    <scope>NUCLEOTIDE SEQUENCE [LARGE SCALE GENOMIC DNA]</scope>
    <source>
        <strain evidence="2 3">G9-8</strain>
    </source>
</reference>
<protein>
    <submittedName>
        <fullName evidence="2">Tail fiber protein</fullName>
    </submittedName>
</protein>
<accession>A0ABS9CYY0</accession>
<dbReference type="SUPFAM" id="SSF88874">
    <property type="entry name" value="Receptor-binding domain of short tail fibre protein gp12"/>
    <property type="match status" value="1"/>
</dbReference>
<feature type="domain" description="Phage tail collar" evidence="1">
    <location>
        <begin position="6"/>
        <end position="62"/>
    </location>
</feature>
<dbReference type="Pfam" id="PF07484">
    <property type="entry name" value="Collar"/>
    <property type="match status" value="1"/>
</dbReference>
<dbReference type="Proteomes" id="UP001200557">
    <property type="component" value="Unassembled WGS sequence"/>
</dbReference>